<proteinExistence type="predicted"/>
<evidence type="ECO:0000313" key="2">
    <source>
        <dbReference type="Proteomes" id="UP000050795"/>
    </source>
</evidence>
<organism evidence="2 3">
    <name type="scientific">Trichobilharzia regenti</name>
    <name type="common">Nasal bird schistosome</name>
    <dbReference type="NCBI Taxonomy" id="157069"/>
    <lineage>
        <taxon>Eukaryota</taxon>
        <taxon>Metazoa</taxon>
        <taxon>Spiralia</taxon>
        <taxon>Lophotrochozoa</taxon>
        <taxon>Platyhelminthes</taxon>
        <taxon>Trematoda</taxon>
        <taxon>Digenea</taxon>
        <taxon>Strigeidida</taxon>
        <taxon>Schistosomatoidea</taxon>
        <taxon>Schistosomatidae</taxon>
        <taxon>Trichobilharzia</taxon>
    </lineage>
</organism>
<reference evidence="3" key="2">
    <citation type="submission" date="2023-11" db="UniProtKB">
        <authorList>
            <consortium name="WormBaseParasite"/>
        </authorList>
    </citation>
    <scope>IDENTIFICATION</scope>
</reference>
<evidence type="ECO:0000313" key="3">
    <source>
        <dbReference type="WBParaSite" id="TREG1_58710.1"/>
    </source>
</evidence>
<keyword evidence="2" id="KW-1185">Reference proteome</keyword>
<feature type="compositionally biased region" description="Acidic residues" evidence="1">
    <location>
        <begin position="371"/>
        <end position="388"/>
    </location>
</feature>
<protein>
    <submittedName>
        <fullName evidence="3">Uncharacterized protein</fullName>
    </submittedName>
</protein>
<name>A0AA85JUP9_TRIRE</name>
<accession>A0AA85JUP9</accession>
<dbReference type="AlphaFoldDB" id="A0AA85JUP9"/>
<feature type="region of interest" description="Disordered" evidence="1">
    <location>
        <begin position="365"/>
        <end position="398"/>
    </location>
</feature>
<evidence type="ECO:0000256" key="1">
    <source>
        <dbReference type="SAM" id="MobiDB-lite"/>
    </source>
</evidence>
<dbReference type="Proteomes" id="UP000050795">
    <property type="component" value="Unassembled WGS sequence"/>
</dbReference>
<sequence length="488" mass="56779">MKNPKTKHKKAHSTTDDSQFPVDRIFSIMSVDVAKEFMKHLNNNNNNNDDDDRLKLEMQKLLETSDLILQRPNLTFKSSLMNTDLFKQHYHQKEPMQLINQNSKALEPKTSLWDSALIDYFLGCIKWSTSKWIEEFYKKKSSYIEHRMRISMFQCLINIDDYSEVDIEKLMCISIAFSTAYALLHHLQLWQLANESLTKRQIELSTKDEQIETTCLTASIHFLKSMFQSLSTYTPGGIDNYNGDIDQSNLLDFQKKFYGYLSILDLTAGQLLVEYFSKHFLNKHNLLERVFGPFTARNQKLIKIPCPLHIETLLERYETTNSTWPAPLSEAVPLTFISKYPQLFADKVTKWLKLIEPIESKQGPLVKDTLEENEQSEEIKQEDDEAENPAEISKTNESLEENEQLDSMLFYEKYLTSIDSLDSNELNAIIQVSHSELDEIVKKLFNDASSFSDQQLVDKMKDRQMELGLRIIERAKLRASEKNSQCNN</sequence>
<dbReference type="WBParaSite" id="TREG1_58710.1">
    <property type="protein sequence ID" value="TREG1_58710.1"/>
    <property type="gene ID" value="TREG1_58710"/>
</dbReference>
<reference evidence="2" key="1">
    <citation type="submission" date="2022-06" db="EMBL/GenBank/DDBJ databases">
        <authorList>
            <person name="Berger JAMES D."/>
            <person name="Berger JAMES D."/>
        </authorList>
    </citation>
    <scope>NUCLEOTIDE SEQUENCE [LARGE SCALE GENOMIC DNA]</scope>
</reference>